<sequence>MYKLRSIFGCPHQLRLVGPKVPSSGCTQVAQCWLERVSFRVHHGTPKWLIQASAAAPLSRCPSTT</sequence>
<gene>
    <name evidence="1" type="ORF">HaLaN_22867</name>
</gene>
<feature type="non-terminal residue" evidence="1">
    <location>
        <position position="1"/>
    </location>
</feature>
<dbReference type="AlphaFoldDB" id="A0A6A0A432"/>
<evidence type="ECO:0000313" key="2">
    <source>
        <dbReference type="Proteomes" id="UP000485058"/>
    </source>
</evidence>
<reference evidence="1 2" key="1">
    <citation type="submission" date="2020-02" db="EMBL/GenBank/DDBJ databases">
        <title>Draft genome sequence of Haematococcus lacustris strain NIES-144.</title>
        <authorList>
            <person name="Morimoto D."/>
            <person name="Nakagawa S."/>
            <person name="Yoshida T."/>
            <person name="Sawayama S."/>
        </authorList>
    </citation>
    <scope>NUCLEOTIDE SEQUENCE [LARGE SCALE GENOMIC DNA]</scope>
    <source>
        <strain evidence="1 2">NIES-144</strain>
    </source>
</reference>
<organism evidence="1 2">
    <name type="scientific">Haematococcus lacustris</name>
    <name type="common">Green alga</name>
    <name type="synonym">Haematococcus pluvialis</name>
    <dbReference type="NCBI Taxonomy" id="44745"/>
    <lineage>
        <taxon>Eukaryota</taxon>
        <taxon>Viridiplantae</taxon>
        <taxon>Chlorophyta</taxon>
        <taxon>core chlorophytes</taxon>
        <taxon>Chlorophyceae</taxon>
        <taxon>CS clade</taxon>
        <taxon>Chlamydomonadales</taxon>
        <taxon>Haematococcaceae</taxon>
        <taxon>Haematococcus</taxon>
    </lineage>
</organism>
<accession>A0A6A0A432</accession>
<protein>
    <submittedName>
        <fullName evidence="1">Uncharacterized protein</fullName>
    </submittedName>
</protein>
<evidence type="ECO:0000313" key="1">
    <source>
        <dbReference type="EMBL" id="GFH24982.1"/>
    </source>
</evidence>
<dbReference type="Proteomes" id="UP000485058">
    <property type="component" value="Unassembled WGS sequence"/>
</dbReference>
<dbReference type="EMBL" id="BLLF01002685">
    <property type="protein sequence ID" value="GFH24982.1"/>
    <property type="molecule type" value="Genomic_DNA"/>
</dbReference>
<proteinExistence type="predicted"/>
<name>A0A6A0A432_HAELA</name>
<keyword evidence="2" id="KW-1185">Reference proteome</keyword>
<comment type="caution">
    <text evidence="1">The sequence shown here is derived from an EMBL/GenBank/DDBJ whole genome shotgun (WGS) entry which is preliminary data.</text>
</comment>